<dbReference type="GO" id="GO:0046872">
    <property type="term" value="F:metal ion binding"/>
    <property type="evidence" value="ECO:0007669"/>
    <property type="project" value="UniProtKB-KW"/>
</dbReference>
<dbReference type="InterPro" id="IPR006823">
    <property type="entry name" value="Ceramidase_alk"/>
</dbReference>
<evidence type="ECO:0000259" key="8">
    <source>
        <dbReference type="Pfam" id="PF04734"/>
    </source>
</evidence>
<evidence type="ECO:0000256" key="7">
    <source>
        <dbReference type="RuleBase" id="RU366019"/>
    </source>
</evidence>
<keyword evidence="4 7" id="KW-0378">Hydrolase</keyword>
<feature type="domain" description="Neutral/alkaline non-lysosomal ceramidase C-terminal" evidence="9">
    <location>
        <begin position="573"/>
        <end position="733"/>
    </location>
</feature>
<comment type="similarity">
    <text evidence="1 7">Belongs to the neutral ceramidase family.</text>
</comment>
<feature type="binding site" evidence="6">
    <location>
        <position position="146"/>
    </location>
    <ligand>
        <name>Zn(2+)</name>
        <dbReference type="ChEBI" id="CHEBI:29105"/>
    </ligand>
</feature>
<keyword evidence="6" id="KW-0862">Zinc</keyword>
<feature type="domain" description="Neutral/alkaline non-lysosomal ceramidase N-terminal" evidence="8">
    <location>
        <begin position="58"/>
        <end position="568"/>
    </location>
</feature>
<evidence type="ECO:0000256" key="1">
    <source>
        <dbReference type="ARBA" id="ARBA00009835"/>
    </source>
</evidence>
<comment type="cofactor">
    <cofactor evidence="6">
        <name>Zn(2+)</name>
        <dbReference type="ChEBI" id="CHEBI:29105"/>
    </cofactor>
    <text evidence="6">Binds 1 zinc ion per subunit.</text>
</comment>
<dbReference type="Pfam" id="PF04734">
    <property type="entry name" value="Ceramidase_alk"/>
    <property type="match status" value="1"/>
</dbReference>
<keyword evidence="7" id="KW-0746">Sphingolipid metabolism</keyword>
<dbReference type="GO" id="GO:0046512">
    <property type="term" value="P:sphingosine biosynthetic process"/>
    <property type="evidence" value="ECO:0007669"/>
    <property type="project" value="TreeGrafter"/>
</dbReference>
<dbReference type="PANTHER" id="PTHR12670">
    <property type="entry name" value="CERAMIDASE"/>
    <property type="match status" value="1"/>
</dbReference>
<feature type="binding site" evidence="6">
    <location>
        <position position="260"/>
    </location>
    <ligand>
        <name>Zn(2+)</name>
        <dbReference type="ChEBI" id="CHEBI:29105"/>
    </ligand>
</feature>
<feature type="binding site" evidence="6">
    <location>
        <position position="498"/>
    </location>
    <ligand>
        <name>Zn(2+)</name>
        <dbReference type="ChEBI" id="CHEBI:29105"/>
    </ligand>
</feature>
<keyword evidence="7" id="KW-0443">Lipid metabolism</keyword>
<evidence type="ECO:0000256" key="3">
    <source>
        <dbReference type="ARBA" id="ARBA00019235"/>
    </source>
</evidence>
<feature type="binding site" evidence="6">
    <location>
        <position position="539"/>
    </location>
    <ligand>
        <name>Zn(2+)</name>
        <dbReference type="ChEBI" id="CHEBI:29105"/>
    </ligand>
</feature>
<evidence type="ECO:0000256" key="2">
    <source>
        <dbReference type="ARBA" id="ARBA00011891"/>
    </source>
</evidence>
<protein>
    <recommendedName>
        <fullName evidence="3 7">Neutral ceramidase</fullName>
        <ecNumber evidence="2 7">3.5.1.23</ecNumber>
    </recommendedName>
</protein>
<evidence type="ECO:0000256" key="4">
    <source>
        <dbReference type="ARBA" id="ARBA00022801"/>
    </source>
</evidence>
<name>A0A0K2TRN9_LEPSM</name>
<evidence type="ECO:0000256" key="6">
    <source>
        <dbReference type="PIRSR" id="PIRSR606823-2"/>
    </source>
</evidence>
<dbReference type="InterPro" id="IPR031329">
    <property type="entry name" value="NEUT/ALK_ceramidase_N"/>
</dbReference>
<accession>A0A0K2TRN9</accession>
<dbReference type="GO" id="GO:0005576">
    <property type="term" value="C:extracellular region"/>
    <property type="evidence" value="ECO:0007669"/>
    <property type="project" value="TreeGrafter"/>
</dbReference>
<dbReference type="PANTHER" id="PTHR12670:SF1">
    <property type="entry name" value="NEUTRAL CERAMIDASE"/>
    <property type="match status" value="1"/>
</dbReference>
<dbReference type="GO" id="GO:0016020">
    <property type="term" value="C:membrane"/>
    <property type="evidence" value="ECO:0007669"/>
    <property type="project" value="GOC"/>
</dbReference>
<evidence type="ECO:0000313" key="10">
    <source>
        <dbReference type="EMBL" id="CDW28714.1"/>
    </source>
</evidence>
<dbReference type="GO" id="GO:0046514">
    <property type="term" value="P:ceramide catabolic process"/>
    <property type="evidence" value="ECO:0007669"/>
    <property type="project" value="InterPro"/>
</dbReference>
<feature type="non-terminal residue" evidence="10">
    <location>
        <position position="1"/>
    </location>
</feature>
<reference evidence="10" key="1">
    <citation type="submission" date="2014-05" db="EMBL/GenBank/DDBJ databases">
        <authorList>
            <person name="Chronopoulou M."/>
        </authorList>
    </citation>
    <scope>NUCLEOTIDE SEQUENCE</scope>
    <source>
        <tissue evidence="10">Whole organism</tissue>
    </source>
</reference>
<dbReference type="GO" id="GO:0042759">
    <property type="term" value="P:long-chain fatty acid biosynthetic process"/>
    <property type="evidence" value="ECO:0007669"/>
    <property type="project" value="TreeGrafter"/>
</dbReference>
<comment type="catalytic activity">
    <reaction evidence="7">
        <text>an N-acylsphing-4-enine + H2O = sphing-4-enine + a fatty acid</text>
        <dbReference type="Rhea" id="RHEA:20856"/>
        <dbReference type="ChEBI" id="CHEBI:15377"/>
        <dbReference type="ChEBI" id="CHEBI:28868"/>
        <dbReference type="ChEBI" id="CHEBI:52639"/>
        <dbReference type="ChEBI" id="CHEBI:57756"/>
        <dbReference type="EC" id="3.5.1.23"/>
    </reaction>
</comment>
<proteinExistence type="inferred from homology"/>
<dbReference type="AlphaFoldDB" id="A0A0K2TRN9"/>
<dbReference type="Gene3D" id="2.60.40.2300">
    <property type="entry name" value="Neutral/alkaline non-lysosomal ceramidase, C-terminal domain"/>
    <property type="match status" value="1"/>
</dbReference>
<evidence type="ECO:0000259" key="9">
    <source>
        <dbReference type="Pfam" id="PF17048"/>
    </source>
</evidence>
<sequence length="774" mass="87088">LKKNMPNFKYIILHNSVYNNYYNQLYEQNLIMKIWEWLIVSSLAFVTASSKTTNSHNAGVGIADITGPAAEIGMMGYAALEQITNGIHMRQFSRAFIFDDDKNRVVFVSADVGMMGHLVKREVINRLENEFGDLYTQTNVVLSGTHTHSGPAGYFQYLLFDISCLGFIQQTYEAIVSGVVESIRRAHKNIKPSNIYYTEGKLYDSNINRSPTSYEANPEEEKLEYEDGNTDKIFSQLHIISTQDNGEEKLAGVLNWFAVHPTSMPNSNQLISGDNKGYASYLFEKKINGESIMPGKGDFVAAFASTNHGDVSPNLDGPKCIDTGEKCDLYHSTCNGRVQNCIASGPGKNPFESTQIIGEKQFDKSFELYNDESKWEKLVGDIRNAHQFVDMSNYDVVLENGTKAHTCPSAMGYSFAAGTTDGPGEFDFTQGTNSSNTFWDFVSGLLVETSEEQKQCHYPKPILLNTGKMNKPYMWHPNVIDTQVLKIGQVIVAAVPGEFTTMSGRRMRKAIKKAILDVEGDSNSTKVMIAGLSNMYTHYIATFEEYQKQRYEAASTIFGPHTLRAYLQQFSYLTKSMYNNSVVISTIKPPDLSKDQISLVPVVLFDYPGVGHKFGECTLEPEPNVEAGNTVITEFVSGHPRNNLLLEDSFLEIRRIDEDDETNSTLVAVDGSWETKMKWTRTNRFTMESRITINWDIPENTLPGTYYITHKGYYKALIKSVHPYEGKTQTFKVVSKSPNRASRYTSLKSLGDKTWTKIDKTIAQFIKNVTSFFH</sequence>
<dbReference type="OrthoDB" id="191371at2759"/>
<organism evidence="10">
    <name type="scientific">Lepeophtheirus salmonis</name>
    <name type="common">Salmon louse</name>
    <name type="synonym">Caligus salmonis</name>
    <dbReference type="NCBI Taxonomy" id="72036"/>
    <lineage>
        <taxon>Eukaryota</taxon>
        <taxon>Metazoa</taxon>
        <taxon>Ecdysozoa</taxon>
        <taxon>Arthropoda</taxon>
        <taxon>Crustacea</taxon>
        <taxon>Multicrustacea</taxon>
        <taxon>Hexanauplia</taxon>
        <taxon>Copepoda</taxon>
        <taxon>Siphonostomatoida</taxon>
        <taxon>Caligidae</taxon>
        <taxon>Lepeophtheirus</taxon>
    </lineage>
</organism>
<dbReference type="InterPro" id="IPR031331">
    <property type="entry name" value="NEUT/ALK_ceramidase_C"/>
</dbReference>
<dbReference type="Pfam" id="PF17048">
    <property type="entry name" value="Ceramidse_alk_C"/>
    <property type="match status" value="1"/>
</dbReference>
<keyword evidence="6" id="KW-0479">Metal-binding</keyword>
<dbReference type="InterPro" id="IPR038445">
    <property type="entry name" value="NCDase_C_sf"/>
</dbReference>
<dbReference type="EC" id="3.5.1.23" evidence="2 7"/>
<feature type="active site" description="Nucleophile" evidence="5">
    <location>
        <position position="312"/>
    </location>
</feature>
<dbReference type="EMBL" id="HACA01011353">
    <property type="protein sequence ID" value="CDW28714.1"/>
    <property type="molecule type" value="Transcribed_RNA"/>
</dbReference>
<evidence type="ECO:0000256" key="5">
    <source>
        <dbReference type="PIRSR" id="PIRSR606823-1"/>
    </source>
</evidence>
<dbReference type="GO" id="GO:0017040">
    <property type="term" value="F:N-acylsphingosine amidohydrolase activity"/>
    <property type="evidence" value="ECO:0007669"/>
    <property type="project" value="UniProtKB-UniRule"/>
</dbReference>